<name>A0ABZ2SFF3_9LACT</name>
<dbReference type="RefSeq" id="WP_338954943.1">
    <property type="nucleotide sequence ID" value="NZ_CP141697.1"/>
</dbReference>
<feature type="domain" description="KAP NTPase" evidence="2">
    <location>
        <begin position="50"/>
        <end position="302"/>
    </location>
</feature>
<keyword evidence="1" id="KW-1133">Transmembrane helix</keyword>
<accession>A0ABZ2SFF3</accession>
<dbReference type="InterPro" id="IPR027417">
    <property type="entry name" value="P-loop_NTPase"/>
</dbReference>
<dbReference type="InterPro" id="IPR011646">
    <property type="entry name" value="KAP_P-loop"/>
</dbReference>
<evidence type="ECO:0000256" key="1">
    <source>
        <dbReference type="SAM" id="Phobius"/>
    </source>
</evidence>
<evidence type="ECO:0000259" key="2">
    <source>
        <dbReference type="Pfam" id="PF07693"/>
    </source>
</evidence>
<dbReference type="Pfam" id="PF07693">
    <property type="entry name" value="KAP_NTPase"/>
    <property type="match status" value="1"/>
</dbReference>
<proteinExistence type="predicted"/>
<sequence>MSENKSNFIHYQPIDETRTAEDNFYEILTDKIKVFSTKDYSSENAGQRYKTIFLNGPWGSGKSQFIKNVETNIGKSQRKKFIYLDLWRIKDNRTTLTIAFSKLHCFIYVLSKIIATFAVVLSLTLTPIFGVNIVELFKEIAWVKIIAVCIILLLGVWQFMKYKSDDFYYFLFNCKFLNLKNKILIIDDFDRISKEKQHEAYKFFDIIQGKLPVLFVGDYDKIYESDNDNYLSKIIDRRIELPEVLQSHHVFNNIWNQFNSKFVDEDIDIPYSFFSTDIVDIKQFILDENRSLREIHQFTDIINHEFIIKGKLSTVQPYQQLLIIYVYMFYPNLYRQICQISTSELAEKLSNLKIQNIFSEDEGKEEKKFPITLKEKTEKENLMIDLLYQVLKYDEDTIYPPTFLMQKNDYLINEEVSNLSITEAARIIKDKDELKTLIHAPNSPKALDFKRYLQSAYSKLLEYWKTDDESSYQIKFMQDKKVLEKVVFSEINKSITENSEITKSIIQNPIIDLVVSKLKFAIYYEAQQYFQFYPEINKDIKNIVEKLEERTKMKVPSDKPTIEMYQYMLWNQFLSDFDIQNKKYFFETYYEVVENNQLTYKVSKNNWLFLEENGYICNKLHLEFKKQK</sequence>
<dbReference type="SUPFAM" id="SSF52540">
    <property type="entry name" value="P-loop containing nucleoside triphosphate hydrolases"/>
    <property type="match status" value="1"/>
</dbReference>
<keyword evidence="4" id="KW-1185">Reference proteome</keyword>
<evidence type="ECO:0000313" key="4">
    <source>
        <dbReference type="Proteomes" id="UP001456368"/>
    </source>
</evidence>
<keyword evidence="1" id="KW-0812">Transmembrane</keyword>
<evidence type="ECO:0000313" key="3">
    <source>
        <dbReference type="EMBL" id="WYC66918.1"/>
    </source>
</evidence>
<dbReference type="Gene3D" id="3.40.50.300">
    <property type="entry name" value="P-loop containing nucleotide triphosphate hydrolases"/>
    <property type="match status" value="1"/>
</dbReference>
<organism evidence="3 4">
    <name type="scientific">Lactococcus petauri</name>
    <dbReference type="NCBI Taxonomy" id="1940789"/>
    <lineage>
        <taxon>Bacteria</taxon>
        <taxon>Bacillati</taxon>
        <taxon>Bacillota</taxon>
        <taxon>Bacilli</taxon>
        <taxon>Lactobacillales</taxon>
        <taxon>Streptococcaceae</taxon>
        <taxon>Lactococcus</taxon>
    </lineage>
</organism>
<feature type="transmembrane region" description="Helical" evidence="1">
    <location>
        <begin position="141"/>
        <end position="160"/>
    </location>
</feature>
<dbReference type="EMBL" id="CP141698">
    <property type="protein sequence ID" value="WYC66918.1"/>
    <property type="molecule type" value="Genomic_DNA"/>
</dbReference>
<gene>
    <name evidence="3" type="ORF">VNN45_08525</name>
</gene>
<reference evidence="3 4" key="1">
    <citation type="submission" date="2023-12" db="EMBL/GenBank/DDBJ databases">
        <title>Redefining Piscine Lactococcosis.</title>
        <authorList>
            <person name="Heckman T.I."/>
            <person name="Yazdi Z."/>
            <person name="Older C.E."/>
            <person name="Griffin M.J."/>
            <person name="Waldbieser G.C."/>
            <person name="Chow A.M."/>
            <person name="Medina Silva I."/>
            <person name="Anenson K.M."/>
            <person name="Garcia J.C."/>
            <person name="LaFrentz B.R."/>
            <person name="Slavic D."/>
            <person name="Toohey-Kurth K.L."/>
            <person name="Yant P."/>
            <person name="Fritz H.M."/>
            <person name="Henderson E."/>
            <person name="McDowall R."/>
            <person name="Cai H."/>
            <person name="Adikson M."/>
            <person name="Soto E."/>
        </authorList>
    </citation>
    <scope>NUCLEOTIDE SEQUENCE [LARGE SCALE GENOMIC DNA]</scope>
    <source>
        <strain evidence="3 4">R21-91A</strain>
    </source>
</reference>
<dbReference type="Proteomes" id="UP001456368">
    <property type="component" value="Chromosome"/>
</dbReference>
<feature type="transmembrane region" description="Helical" evidence="1">
    <location>
        <begin position="105"/>
        <end position="129"/>
    </location>
</feature>
<keyword evidence="1" id="KW-0472">Membrane</keyword>
<protein>
    <submittedName>
        <fullName evidence="3">P-loop NTPase fold protein</fullName>
    </submittedName>
</protein>